<name>A0AAD9MHK9_9PEZI</name>
<evidence type="ECO:0000313" key="3">
    <source>
        <dbReference type="Proteomes" id="UP001217918"/>
    </source>
</evidence>
<dbReference type="EMBL" id="JAQQPM010000008">
    <property type="protein sequence ID" value="KAK2074730.1"/>
    <property type="molecule type" value="Genomic_DNA"/>
</dbReference>
<feature type="compositionally biased region" description="Basic and acidic residues" evidence="1">
    <location>
        <begin position="99"/>
        <end position="113"/>
    </location>
</feature>
<gene>
    <name evidence="2" type="ORF">P8C59_008914</name>
</gene>
<reference evidence="2" key="1">
    <citation type="journal article" date="2023" name="Mol. Plant Microbe Interact.">
        <title>Elucidating the Obligate Nature and Biological Capacity of an Invasive Fungal Corn Pathogen.</title>
        <authorList>
            <person name="MacCready J.S."/>
            <person name="Roggenkamp E.M."/>
            <person name="Gdanetz K."/>
            <person name="Chilvers M.I."/>
        </authorList>
    </citation>
    <scope>NUCLEOTIDE SEQUENCE</scope>
    <source>
        <strain evidence="2">PM02</strain>
    </source>
</reference>
<evidence type="ECO:0000256" key="1">
    <source>
        <dbReference type="SAM" id="MobiDB-lite"/>
    </source>
</evidence>
<evidence type="ECO:0000313" key="2">
    <source>
        <dbReference type="EMBL" id="KAK2074730.1"/>
    </source>
</evidence>
<feature type="region of interest" description="Disordered" evidence="1">
    <location>
        <begin position="1"/>
        <end position="34"/>
    </location>
</feature>
<keyword evidence="3" id="KW-1185">Reference proteome</keyword>
<accession>A0AAD9MHK9</accession>
<sequence>MRAAKRQKIELPVHDYGGSGRTDHPTPSSTTPFVTMRSLNDDDLVDENLDWNEVWKADPSPGTQRYQESCPPSGLAFKDLPSIEDFDWDDDLDQIFSHDHSSSSTVGKDEFSERPPFPATSTESASCQQPTTARAASGAPCTPPPQPDLSLPNALTGPNLHTCFRLRELQQQVSNGPHPVGDAMFQLYARVQHSHRETNNHIFSSGASFLQYFRFVDIKQDHAYVRGTLTGWRIGDVVDRQSAVFLDGGQDGTMRLCRLDHVEVGVITHITMLCAQLV</sequence>
<feature type="compositionally biased region" description="Polar residues" evidence="1">
    <location>
        <begin position="119"/>
        <end position="134"/>
    </location>
</feature>
<feature type="region of interest" description="Disordered" evidence="1">
    <location>
        <begin position="99"/>
        <end position="154"/>
    </location>
</feature>
<comment type="caution">
    <text evidence="2">The sequence shown here is derived from an EMBL/GenBank/DDBJ whole genome shotgun (WGS) entry which is preliminary data.</text>
</comment>
<dbReference type="Proteomes" id="UP001217918">
    <property type="component" value="Unassembled WGS sequence"/>
</dbReference>
<organism evidence="2 3">
    <name type="scientific">Phyllachora maydis</name>
    <dbReference type="NCBI Taxonomy" id="1825666"/>
    <lineage>
        <taxon>Eukaryota</taxon>
        <taxon>Fungi</taxon>
        <taxon>Dikarya</taxon>
        <taxon>Ascomycota</taxon>
        <taxon>Pezizomycotina</taxon>
        <taxon>Sordariomycetes</taxon>
        <taxon>Sordariomycetidae</taxon>
        <taxon>Phyllachorales</taxon>
        <taxon>Phyllachoraceae</taxon>
        <taxon>Phyllachora</taxon>
    </lineage>
</organism>
<dbReference type="AlphaFoldDB" id="A0AAD9MHK9"/>
<protein>
    <submittedName>
        <fullName evidence="2">Uncharacterized protein</fullName>
    </submittedName>
</protein>
<proteinExistence type="predicted"/>